<organism evidence="3 4">
    <name type="scientific">Brassica cretica</name>
    <name type="common">Mustard</name>
    <dbReference type="NCBI Taxonomy" id="69181"/>
    <lineage>
        <taxon>Eukaryota</taxon>
        <taxon>Viridiplantae</taxon>
        <taxon>Streptophyta</taxon>
        <taxon>Embryophyta</taxon>
        <taxon>Tracheophyta</taxon>
        <taxon>Spermatophyta</taxon>
        <taxon>Magnoliopsida</taxon>
        <taxon>eudicotyledons</taxon>
        <taxon>Gunneridae</taxon>
        <taxon>Pentapetalae</taxon>
        <taxon>rosids</taxon>
        <taxon>malvids</taxon>
        <taxon>Brassicales</taxon>
        <taxon>Brassicaceae</taxon>
        <taxon>Brassiceae</taxon>
        <taxon>Brassica</taxon>
    </lineage>
</organism>
<feature type="region of interest" description="Disordered" evidence="1">
    <location>
        <begin position="847"/>
        <end position="881"/>
    </location>
</feature>
<feature type="region of interest" description="Disordered" evidence="1">
    <location>
        <begin position="426"/>
        <end position="451"/>
    </location>
</feature>
<name>A0A8S9NE88_BRACR</name>
<feature type="domain" description="Arabidopsis retrotransposon Orf1 C-terminal" evidence="2">
    <location>
        <begin position="976"/>
        <end position="1298"/>
    </location>
</feature>
<proteinExistence type="predicted"/>
<sequence>MELPSPSWDAGNNPFHHFQQVKGSTIPIQIAKLGLFGFGLWIVEWSYWVEFLFVGCRVKAICAISQKNVSDLPSSTPPPQAQQQTSATYPWPREQEREPIDLDSPLLLDFNCEGWDKGTAARYNALLRVDMIPTRFCHAETLANLGIDEDVFETLHAIGIAPVCYTTHELYPDLARQVLATVTITYEDSNAPSYANCSFSFMADGEYCSLSFDKLNEIYETANEPKGVAVVKTFSPSNAFWDFIANGNFTPGKAYQSQIRNPVLRVIAKIISNLLFAKDLTSKVTNGELQTLYAGVEDEIRASGSGIPIQKVKMNPGFNFMTMICERRQCLMHSSNKKDRSGSLLTPLFKHFGIDLSKYSVNKEVQYLDIKYLMACHIMRDEETYSFFDKAGLFGFGLWIVEWSYWVDFRFVGCRMARTKQSAKRTRVTCTSSTPPPQAQQPTSATYPWPREQEGEPIDLDSPLLLDFNCEGWDKGTAARYNALLRVDMLTTRFCHAETLADLGIDEDMFETLHAIGIGPLCYTTHELYPDLARQVLATAMITYEDSNAPSYANCSFSFMADGEYCSLSLDKLNEIYETANEPKGVAVAKKFSPSSPFWDCIANENFTPGKAYQSQIRNPALWVIAKIFSNLLFAKDLTSKVTNGELQTLYAGIEDKIRASGSGIPIQKVKTNPGFNFMTMICKRRQCLMHGSNKKDRSGSLLTPLFKHFGIDLSKYSVNKEVQYLDIKYLMACHIMRGEETYSFFDKAGTQLFTKLPHPEITRFSVFDNIRFLPPPELLCTDPRAAAPDADMEDVEDITPEAEPSYDLGELADVTDDQAYRRWMVDSQRKNNSLMRRILHLITGGCIGGSNQRQPPAEQTPRSHRPGKAPMGTGTSTEESISPFSTGLFGFGLWIVEWSYWVEFRLVGCRVKAICAISQENASDLPSSTPPPQAQQQTSATYPWPREQEGEPIDLDSPLLLDFNYEGWDKGTAARYNALLRVDMIPTRFCHVETLADLGIDEEVFETLHAIGIAPLCYTTHELYQDLACQVLATATFTYEDSNASSYANCSFSFMADGEYCSLSLDKLNEIYDTANEPKGVAVAKKFSPSNAFWDCITNGNFTPGKAYQSQIRNPAHRVIAKIISNLLFAKDLTSKVTNGELQTLYAGVEDEIRASGSGIPIQKVKTNPGFNFMTMICERRQCLMHGSNKKDRSGSLLTPLFKHFGIDLSKYSVNKEVQYLEIKYLMACHIMRDEETYSFFDKAGTLLFTKLPHPEITRFSVFDNIRFLPPPELLCTDPRASAPDTDMEDVEDITPEAEPSYDLGELADVTDDQAYRRWMVDSQQKNNSLMQRILHLVTGGCIGGSNQRQPPAEQTPRSHRPGKAPIRTGTSTEEFNQAIVMLMEDPKYKSGWKFDHVWNIVKKFEKFQDQDTHARQVRNPCGFGYTSSESENPTSDSATQVSPGLSSFSLNLDDNEDVTGGTSSQRPVGVKKNLS</sequence>
<feature type="region of interest" description="Disordered" evidence="1">
    <location>
        <begin position="923"/>
        <end position="951"/>
    </location>
</feature>
<evidence type="ECO:0000256" key="1">
    <source>
        <dbReference type="SAM" id="MobiDB-lite"/>
    </source>
</evidence>
<feature type="domain" description="Arabidopsis retrotransposon Orf1 C-terminal" evidence="2">
    <location>
        <begin position="480"/>
        <end position="799"/>
    </location>
</feature>
<feature type="region of interest" description="Disordered" evidence="1">
    <location>
        <begin position="70"/>
        <end position="93"/>
    </location>
</feature>
<feature type="compositionally biased region" description="Polar residues" evidence="1">
    <location>
        <begin position="1427"/>
        <end position="1454"/>
    </location>
</feature>
<feature type="region of interest" description="Disordered" evidence="1">
    <location>
        <begin position="1420"/>
        <end position="1477"/>
    </location>
</feature>
<reference evidence="3" key="1">
    <citation type="submission" date="2019-12" db="EMBL/GenBank/DDBJ databases">
        <title>Genome sequencing and annotation of Brassica cretica.</title>
        <authorList>
            <person name="Studholme D.J."/>
            <person name="Sarris P."/>
        </authorList>
    </citation>
    <scope>NUCLEOTIDE SEQUENCE</scope>
    <source>
        <strain evidence="3">PFS-109/04</strain>
        <tissue evidence="3">Leaf</tissue>
    </source>
</reference>
<comment type="caution">
    <text evidence="3">The sequence shown here is derived from an EMBL/GenBank/DDBJ whole genome shotgun (WGS) entry which is preliminary data.</text>
</comment>
<evidence type="ECO:0000259" key="2">
    <source>
        <dbReference type="Pfam" id="PF03078"/>
    </source>
</evidence>
<dbReference type="Proteomes" id="UP000712600">
    <property type="component" value="Unassembled WGS sequence"/>
</dbReference>
<feature type="region of interest" description="Disordered" evidence="1">
    <location>
        <begin position="1343"/>
        <end position="1374"/>
    </location>
</feature>
<dbReference type="InterPro" id="IPR004312">
    <property type="entry name" value="ATHILA_Orf1_C"/>
</dbReference>
<evidence type="ECO:0000313" key="3">
    <source>
        <dbReference type="EMBL" id="KAF3502015.1"/>
    </source>
</evidence>
<feature type="domain" description="Arabidopsis retrotransposon Orf1 C-terminal" evidence="2">
    <location>
        <begin position="121"/>
        <end position="383"/>
    </location>
</feature>
<dbReference type="Pfam" id="PF03078">
    <property type="entry name" value="ATHILA"/>
    <property type="match status" value="3"/>
</dbReference>
<dbReference type="EMBL" id="QGKX02001621">
    <property type="protein sequence ID" value="KAF3502015.1"/>
    <property type="molecule type" value="Genomic_DNA"/>
</dbReference>
<accession>A0A8S9NE88</accession>
<evidence type="ECO:0000313" key="4">
    <source>
        <dbReference type="Proteomes" id="UP000712600"/>
    </source>
</evidence>
<protein>
    <recommendedName>
        <fullName evidence="2">Arabidopsis retrotransposon Orf1 C-terminal domain-containing protein</fullName>
    </recommendedName>
</protein>
<gene>
    <name evidence="3" type="ORF">F2Q69_00041075</name>
</gene>